<feature type="domain" description="PABS" evidence="7">
    <location>
        <begin position="4"/>
        <end position="238"/>
    </location>
</feature>
<dbReference type="InterPro" id="IPR001045">
    <property type="entry name" value="Spermi_synthase"/>
</dbReference>
<accession>A0A401G2D9</accession>
<evidence type="ECO:0000256" key="2">
    <source>
        <dbReference type="ARBA" id="ARBA00022679"/>
    </source>
</evidence>
<dbReference type="Pfam" id="PF01564">
    <property type="entry name" value="Spermine_synth"/>
    <property type="match status" value="1"/>
</dbReference>
<sequence length="287" mass="32493">MECGVYISDKSGNSFANLFRAERILYDGRSAYQKIMVFDTQDLGRVLMLDDFFNVSTIMEAFYHEPMAHIPLAMAENRENVLIVGGGDFGVAKHVLKHSDVRQLTLCELDPRILEISREFFSDWAACEKDPRLSVRVGDGAKYIEECPPESLDAVIIDTTDPFFNASVLVTDAFYTRVLKALRPGGVMIQIIADFIFYRSAWFDVLPVARRNFPTFRPVFVPIPLYVTGCWGLLLAGRRKGQLDISAVSQAYLDRIGGVETMTPDLVRGWMSLPPFLEKEFAPWLEK</sequence>
<organism evidence="8 9">
    <name type="scientific">Desulfonema ishimotonii</name>
    <dbReference type="NCBI Taxonomy" id="45657"/>
    <lineage>
        <taxon>Bacteria</taxon>
        <taxon>Pseudomonadati</taxon>
        <taxon>Thermodesulfobacteriota</taxon>
        <taxon>Desulfobacteria</taxon>
        <taxon>Desulfobacterales</taxon>
        <taxon>Desulfococcaceae</taxon>
        <taxon>Desulfonema</taxon>
    </lineage>
</organism>
<evidence type="ECO:0000256" key="3">
    <source>
        <dbReference type="ARBA" id="ARBA00023066"/>
    </source>
</evidence>
<evidence type="ECO:0000256" key="6">
    <source>
        <dbReference type="PROSITE-ProRule" id="PRU00354"/>
    </source>
</evidence>
<evidence type="ECO:0000259" key="7">
    <source>
        <dbReference type="PROSITE" id="PS51006"/>
    </source>
</evidence>
<dbReference type="UniPathway" id="UPA00248">
    <property type="reaction ID" value="UER00314"/>
</dbReference>
<dbReference type="GO" id="GO:0005829">
    <property type="term" value="C:cytosol"/>
    <property type="evidence" value="ECO:0007669"/>
    <property type="project" value="TreeGrafter"/>
</dbReference>
<comment type="caution">
    <text evidence="5">Lacks conserved residue(s) required for the propagation of feature annotation.</text>
</comment>
<evidence type="ECO:0000313" key="9">
    <source>
        <dbReference type="Proteomes" id="UP000288096"/>
    </source>
</evidence>
<keyword evidence="3 5" id="KW-0745">Spermidine biosynthesis</keyword>
<feature type="binding site" evidence="5">
    <location>
        <position position="108"/>
    </location>
    <ligand>
        <name>S-methyl-5'-thioadenosine</name>
        <dbReference type="ChEBI" id="CHEBI:17509"/>
    </ligand>
</feature>
<feature type="binding site" evidence="5">
    <location>
        <position position="33"/>
    </location>
    <ligand>
        <name>S-methyl-5'-thioadenosine</name>
        <dbReference type="ChEBI" id="CHEBI:17509"/>
    </ligand>
</feature>
<name>A0A401G2D9_9BACT</name>
<feature type="binding site" evidence="5">
    <location>
        <position position="88"/>
    </location>
    <ligand>
        <name>spermidine</name>
        <dbReference type="ChEBI" id="CHEBI:57834"/>
    </ligand>
</feature>
<comment type="subunit">
    <text evidence="5">Homodimer or homotetramer.</text>
</comment>
<comment type="similarity">
    <text evidence="1 5">Belongs to the spermidine/spermine synthase family.</text>
</comment>
<proteinExistence type="inferred from homology"/>
<dbReference type="HAMAP" id="MF_00198">
    <property type="entry name" value="Spermidine_synth"/>
    <property type="match status" value="1"/>
</dbReference>
<keyword evidence="9" id="KW-1185">Reference proteome</keyword>
<dbReference type="GO" id="GO:0008295">
    <property type="term" value="P:spermidine biosynthetic process"/>
    <property type="evidence" value="ECO:0007669"/>
    <property type="project" value="UniProtKB-UniRule"/>
</dbReference>
<dbReference type="Gene3D" id="2.30.140.10">
    <property type="entry name" value="Spermidine synthase, tetramerisation domain"/>
    <property type="match status" value="1"/>
</dbReference>
<comment type="catalytic activity">
    <reaction evidence="5">
        <text>S-adenosyl 3-(methylsulfanyl)propylamine + putrescine = S-methyl-5'-thioadenosine + spermidine + H(+)</text>
        <dbReference type="Rhea" id="RHEA:12721"/>
        <dbReference type="ChEBI" id="CHEBI:15378"/>
        <dbReference type="ChEBI" id="CHEBI:17509"/>
        <dbReference type="ChEBI" id="CHEBI:57443"/>
        <dbReference type="ChEBI" id="CHEBI:57834"/>
        <dbReference type="ChEBI" id="CHEBI:326268"/>
        <dbReference type="EC" id="2.5.1.16"/>
    </reaction>
</comment>
<dbReference type="OrthoDB" id="9793120at2"/>
<evidence type="ECO:0000313" key="8">
    <source>
        <dbReference type="EMBL" id="GBC63408.1"/>
    </source>
</evidence>
<dbReference type="RefSeq" id="WP_124330475.1">
    <property type="nucleotide sequence ID" value="NZ_BEXT01000001.1"/>
</dbReference>
<dbReference type="SUPFAM" id="SSF53335">
    <property type="entry name" value="S-adenosyl-L-methionine-dependent methyltransferases"/>
    <property type="match status" value="1"/>
</dbReference>
<dbReference type="CDD" id="cd02440">
    <property type="entry name" value="AdoMet_MTases"/>
    <property type="match status" value="1"/>
</dbReference>
<comment type="pathway">
    <text evidence="5">Amine and polyamine biosynthesis; spermidine biosynthesis; spermidine from putrescine: step 1/1.</text>
</comment>
<evidence type="ECO:0000256" key="1">
    <source>
        <dbReference type="ARBA" id="ARBA00007867"/>
    </source>
</evidence>
<reference evidence="9" key="2">
    <citation type="submission" date="2019-01" db="EMBL/GenBank/DDBJ databases">
        <title>Genome sequence of Desulfonema ishimotonii strain Tokyo 01.</title>
        <authorList>
            <person name="Fukui M."/>
        </authorList>
    </citation>
    <scope>NUCLEOTIDE SEQUENCE [LARGE SCALE GENOMIC DNA]</scope>
    <source>
        <strain evidence="9">Tokyo 01</strain>
    </source>
</reference>
<dbReference type="InterPro" id="IPR030374">
    <property type="entry name" value="PABS"/>
</dbReference>
<dbReference type="GO" id="GO:0004766">
    <property type="term" value="F:spermidine synthase activity"/>
    <property type="evidence" value="ECO:0007669"/>
    <property type="project" value="UniProtKB-UniRule"/>
</dbReference>
<dbReference type="PANTHER" id="PTHR11558">
    <property type="entry name" value="SPERMIDINE/SPERMINE SYNTHASE"/>
    <property type="match status" value="1"/>
</dbReference>
<evidence type="ECO:0000256" key="4">
    <source>
        <dbReference type="ARBA" id="ARBA00023115"/>
    </source>
</evidence>
<protein>
    <recommendedName>
        <fullName evidence="5">Polyamine aminopropyltransferase</fullName>
    </recommendedName>
    <alternativeName>
        <fullName evidence="5">Putrescine aminopropyltransferase</fullName>
        <shortName evidence="5">PAPT</shortName>
    </alternativeName>
    <alternativeName>
        <fullName evidence="5">Spermidine synthase</fullName>
        <shortName evidence="5">SPDS</shortName>
        <shortName evidence="5">SPDSY</shortName>
        <ecNumber evidence="5">2.5.1.16</ecNumber>
    </alternativeName>
</protein>
<dbReference type="AlphaFoldDB" id="A0A401G2D9"/>
<dbReference type="InterPro" id="IPR029063">
    <property type="entry name" value="SAM-dependent_MTases_sf"/>
</dbReference>
<dbReference type="Pfam" id="PF17284">
    <property type="entry name" value="Spermine_synt_N"/>
    <property type="match status" value="1"/>
</dbReference>
<dbReference type="Gene3D" id="3.40.50.150">
    <property type="entry name" value="Vaccinia Virus protein VP39"/>
    <property type="match status" value="1"/>
</dbReference>
<dbReference type="Proteomes" id="UP000288096">
    <property type="component" value="Unassembled WGS sequence"/>
</dbReference>
<dbReference type="EC" id="2.5.1.16" evidence="5"/>
<feature type="active site" description="Proton acceptor" evidence="5 6">
    <location>
        <position position="158"/>
    </location>
</feature>
<feature type="binding site" evidence="5">
    <location>
        <begin position="139"/>
        <end position="140"/>
    </location>
    <ligand>
        <name>S-methyl-5'-thioadenosine</name>
        <dbReference type="ChEBI" id="CHEBI:17509"/>
    </ligand>
</feature>
<dbReference type="InterPro" id="IPR035246">
    <property type="entry name" value="Spermidine_synt_N"/>
</dbReference>
<dbReference type="InterPro" id="IPR037163">
    <property type="entry name" value="Spermidine_synt_N_sf"/>
</dbReference>
<keyword evidence="4 5" id="KW-0620">Polyamine biosynthesis</keyword>
<feature type="binding site" evidence="5">
    <location>
        <position position="64"/>
    </location>
    <ligand>
        <name>spermidine</name>
        <dbReference type="ChEBI" id="CHEBI:57834"/>
    </ligand>
</feature>
<dbReference type="EMBL" id="BEXT01000001">
    <property type="protein sequence ID" value="GBC63408.1"/>
    <property type="molecule type" value="Genomic_DNA"/>
</dbReference>
<gene>
    <name evidence="5" type="primary">speE</name>
    <name evidence="8" type="ORF">DENIS_4402</name>
</gene>
<comment type="function">
    <text evidence="5">Catalyzes the irreversible transfer of a propylamine group from the amino donor S-adenosylmethioninamine (decarboxy-AdoMet) to putrescine (1,4-diaminobutane) to yield spermidine.</text>
</comment>
<keyword evidence="2 5" id="KW-0808">Transferase</keyword>
<dbReference type="PANTHER" id="PTHR11558:SF11">
    <property type="entry name" value="SPERMIDINE SYNTHASE"/>
    <property type="match status" value="1"/>
</dbReference>
<evidence type="ECO:0000256" key="5">
    <source>
        <dbReference type="HAMAP-Rule" id="MF_00198"/>
    </source>
</evidence>
<reference evidence="9" key="1">
    <citation type="submission" date="2017-11" db="EMBL/GenBank/DDBJ databases">
        <authorList>
            <person name="Watanabe M."/>
            <person name="Kojima H."/>
        </authorList>
    </citation>
    <scope>NUCLEOTIDE SEQUENCE [LARGE SCALE GENOMIC DNA]</scope>
    <source>
        <strain evidence="9">Tokyo 01</strain>
    </source>
</reference>
<comment type="caution">
    <text evidence="8">The sequence shown here is derived from an EMBL/GenBank/DDBJ whole genome shotgun (WGS) entry which is preliminary data.</text>
</comment>
<dbReference type="PROSITE" id="PS51006">
    <property type="entry name" value="PABS_2"/>
    <property type="match status" value="1"/>
</dbReference>